<comment type="caution">
    <text evidence="2">The sequence shown here is derived from an EMBL/GenBank/DDBJ whole genome shotgun (WGS) entry which is preliminary data.</text>
</comment>
<organism evidence="2 3">
    <name type="scientific">Collybia nuda</name>
    <dbReference type="NCBI Taxonomy" id="64659"/>
    <lineage>
        <taxon>Eukaryota</taxon>
        <taxon>Fungi</taxon>
        <taxon>Dikarya</taxon>
        <taxon>Basidiomycota</taxon>
        <taxon>Agaricomycotina</taxon>
        <taxon>Agaricomycetes</taxon>
        <taxon>Agaricomycetidae</taxon>
        <taxon>Agaricales</taxon>
        <taxon>Tricholomatineae</taxon>
        <taxon>Clitocybaceae</taxon>
        <taxon>Collybia</taxon>
    </lineage>
</organism>
<dbReference type="EMBL" id="MU150326">
    <property type="protein sequence ID" value="KAF9458958.1"/>
    <property type="molecule type" value="Genomic_DNA"/>
</dbReference>
<evidence type="ECO:0000313" key="3">
    <source>
        <dbReference type="Proteomes" id="UP000807353"/>
    </source>
</evidence>
<accession>A0A9P5XWM8</accession>
<sequence>MGMDKRKQHNIKCFKLLEVPANVHSFNPSHLPPPPMSTNYLETRTRSKKLYIS</sequence>
<name>A0A9P5XWM8_9AGAR</name>
<proteinExistence type="predicted"/>
<dbReference type="AlphaFoldDB" id="A0A9P5XWM8"/>
<gene>
    <name evidence="2" type="ORF">BDZ94DRAFT_1064848</name>
</gene>
<keyword evidence="3" id="KW-1185">Reference proteome</keyword>
<feature type="region of interest" description="Disordered" evidence="1">
    <location>
        <begin position="25"/>
        <end position="53"/>
    </location>
</feature>
<evidence type="ECO:0000256" key="1">
    <source>
        <dbReference type="SAM" id="MobiDB-lite"/>
    </source>
</evidence>
<evidence type="ECO:0000313" key="2">
    <source>
        <dbReference type="EMBL" id="KAF9458958.1"/>
    </source>
</evidence>
<protein>
    <submittedName>
        <fullName evidence="2">Uncharacterized protein</fullName>
    </submittedName>
</protein>
<reference evidence="2" key="1">
    <citation type="submission" date="2020-11" db="EMBL/GenBank/DDBJ databases">
        <authorList>
            <consortium name="DOE Joint Genome Institute"/>
            <person name="Ahrendt S."/>
            <person name="Riley R."/>
            <person name="Andreopoulos W."/>
            <person name="Labutti K."/>
            <person name="Pangilinan J."/>
            <person name="Ruiz-Duenas F.J."/>
            <person name="Barrasa J.M."/>
            <person name="Sanchez-Garcia M."/>
            <person name="Camarero S."/>
            <person name="Miyauchi S."/>
            <person name="Serrano A."/>
            <person name="Linde D."/>
            <person name="Babiker R."/>
            <person name="Drula E."/>
            <person name="Ayuso-Fernandez I."/>
            <person name="Pacheco R."/>
            <person name="Padilla G."/>
            <person name="Ferreira P."/>
            <person name="Barriuso J."/>
            <person name="Kellner H."/>
            <person name="Castanera R."/>
            <person name="Alfaro M."/>
            <person name="Ramirez L."/>
            <person name="Pisabarro A.G."/>
            <person name="Kuo A."/>
            <person name="Tritt A."/>
            <person name="Lipzen A."/>
            <person name="He G."/>
            <person name="Yan M."/>
            <person name="Ng V."/>
            <person name="Cullen D."/>
            <person name="Martin F."/>
            <person name="Rosso M.-N."/>
            <person name="Henrissat B."/>
            <person name="Hibbett D."/>
            <person name="Martinez A.T."/>
            <person name="Grigoriev I.V."/>
        </authorList>
    </citation>
    <scope>NUCLEOTIDE SEQUENCE</scope>
    <source>
        <strain evidence="2">CBS 247.69</strain>
    </source>
</reference>
<dbReference type="Proteomes" id="UP000807353">
    <property type="component" value="Unassembled WGS sequence"/>
</dbReference>